<sequence length="170" mass="19004">MNCRKRKVRCTGEQPHCQSCLDQKLACAYPQARKDHLKDATDQNNQLLALLRDLILHVDEGGQKRIDELFDSVRVNSFSLTLFDRCCTDVWKLGDETASLQQLQQWGSLGKRSRLGSMTTESSADAPNRRGEADVSGSTGSNENLDLLDEDLLRSRESRATGYVGQNSEV</sequence>
<dbReference type="GO" id="GO:0008270">
    <property type="term" value="F:zinc ion binding"/>
    <property type="evidence" value="ECO:0007669"/>
    <property type="project" value="InterPro"/>
</dbReference>
<dbReference type="Gene3D" id="4.10.240.10">
    <property type="entry name" value="Zn(2)-C6 fungal-type DNA-binding domain"/>
    <property type="match status" value="1"/>
</dbReference>
<dbReference type="InterPro" id="IPR053230">
    <property type="entry name" value="Trans_reg_galc"/>
</dbReference>
<proteinExistence type="predicted"/>
<evidence type="ECO:0000256" key="1">
    <source>
        <dbReference type="ARBA" id="ARBA00023242"/>
    </source>
</evidence>
<dbReference type="PROSITE" id="PS50048">
    <property type="entry name" value="ZN2_CY6_FUNGAL_2"/>
    <property type="match status" value="1"/>
</dbReference>
<dbReference type="CDD" id="cd00067">
    <property type="entry name" value="GAL4"/>
    <property type="match status" value="1"/>
</dbReference>
<name>A0A1Y1YSF3_9PLEO</name>
<feature type="compositionally biased region" description="Polar residues" evidence="2">
    <location>
        <begin position="116"/>
        <end position="125"/>
    </location>
</feature>
<evidence type="ECO:0000313" key="5">
    <source>
        <dbReference type="Proteomes" id="UP000193144"/>
    </source>
</evidence>
<dbReference type="Pfam" id="PF00172">
    <property type="entry name" value="Zn_clus"/>
    <property type="match status" value="1"/>
</dbReference>
<accession>A0A1Y1YSF3</accession>
<dbReference type="PANTHER" id="PTHR47654">
    <property type="entry name" value="ZN(II)2CYS6 TRANSCRIPTION FACTOR (EUROFUNG)-RELATED"/>
    <property type="match status" value="1"/>
</dbReference>
<dbReference type="OrthoDB" id="10261408at2759"/>
<dbReference type="Proteomes" id="UP000193144">
    <property type="component" value="Unassembled WGS sequence"/>
</dbReference>
<keyword evidence="1" id="KW-0539">Nucleus</keyword>
<protein>
    <recommendedName>
        <fullName evidence="3">Zn(2)-C6 fungal-type domain-containing protein</fullName>
    </recommendedName>
</protein>
<dbReference type="SUPFAM" id="SSF57701">
    <property type="entry name" value="Zn2/Cys6 DNA-binding domain"/>
    <property type="match status" value="1"/>
</dbReference>
<dbReference type="AlphaFoldDB" id="A0A1Y1YSF3"/>
<evidence type="ECO:0000313" key="4">
    <source>
        <dbReference type="EMBL" id="ORY00963.1"/>
    </source>
</evidence>
<dbReference type="EMBL" id="MCFA01000176">
    <property type="protein sequence ID" value="ORY00963.1"/>
    <property type="molecule type" value="Genomic_DNA"/>
</dbReference>
<dbReference type="GO" id="GO:0000981">
    <property type="term" value="F:DNA-binding transcription factor activity, RNA polymerase II-specific"/>
    <property type="evidence" value="ECO:0007669"/>
    <property type="project" value="InterPro"/>
</dbReference>
<evidence type="ECO:0000259" key="3">
    <source>
        <dbReference type="PROSITE" id="PS50048"/>
    </source>
</evidence>
<dbReference type="InterPro" id="IPR001138">
    <property type="entry name" value="Zn2Cys6_DnaBD"/>
</dbReference>
<evidence type="ECO:0000256" key="2">
    <source>
        <dbReference type="SAM" id="MobiDB-lite"/>
    </source>
</evidence>
<dbReference type="InterPro" id="IPR036864">
    <property type="entry name" value="Zn2-C6_fun-type_DNA-bd_sf"/>
</dbReference>
<organism evidence="4 5">
    <name type="scientific">Clohesyomyces aquaticus</name>
    <dbReference type="NCBI Taxonomy" id="1231657"/>
    <lineage>
        <taxon>Eukaryota</taxon>
        <taxon>Fungi</taxon>
        <taxon>Dikarya</taxon>
        <taxon>Ascomycota</taxon>
        <taxon>Pezizomycotina</taxon>
        <taxon>Dothideomycetes</taxon>
        <taxon>Pleosporomycetidae</taxon>
        <taxon>Pleosporales</taxon>
        <taxon>Lindgomycetaceae</taxon>
        <taxon>Clohesyomyces</taxon>
    </lineage>
</organism>
<reference evidence="4 5" key="1">
    <citation type="submission" date="2016-07" db="EMBL/GenBank/DDBJ databases">
        <title>Pervasive Adenine N6-methylation of Active Genes in Fungi.</title>
        <authorList>
            <consortium name="DOE Joint Genome Institute"/>
            <person name="Mondo S.J."/>
            <person name="Dannebaum R.O."/>
            <person name="Kuo R.C."/>
            <person name="Labutti K."/>
            <person name="Haridas S."/>
            <person name="Kuo A."/>
            <person name="Salamov A."/>
            <person name="Ahrendt S.R."/>
            <person name="Lipzen A."/>
            <person name="Sullivan W."/>
            <person name="Andreopoulos W.B."/>
            <person name="Clum A."/>
            <person name="Lindquist E."/>
            <person name="Daum C."/>
            <person name="Ramamoorthy G.K."/>
            <person name="Gryganskyi A."/>
            <person name="Culley D."/>
            <person name="Magnuson J.K."/>
            <person name="James T.Y."/>
            <person name="O'Malley M.A."/>
            <person name="Stajich J.E."/>
            <person name="Spatafora J.W."/>
            <person name="Visel A."/>
            <person name="Grigoriev I.V."/>
        </authorList>
    </citation>
    <scope>NUCLEOTIDE SEQUENCE [LARGE SCALE GENOMIC DNA]</scope>
    <source>
        <strain evidence="4 5">CBS 115471</strain>
    </source>
</reference>
<keyword evidence="5" id="KW-1185">Reference proteome</keyword>
<feature type="domain" description="Zn(2)-C6 fungal-type" evidence="3">
    <location>
        <begin position="1"/>
        <end position="29"/>
    </location>
</feature>
<gene>
    <name evidence="4" type="ORF">BCR34DRAFT_101993</name>
</gene>
<feature type="region of interest" description="Disordered" evidence="2">
    <location>
        <begin position="114"/>
        <end position="147"/>
    </location>
</feature>
<comment type="caution">
    <text evidence="4">The sequence shown here is derived from an EMBL/GenBank/DDBJ whole genome shotgun (WGS) entry which is preliminary data.</text>
</comment>
<dbReference type="PANTHER" id="PTHR47654:SF5">
    <property type="entry name" value="TRANSCRIPTION FACTOR DOMAIN-CONTAINING PROTEIN"/>
    <property type="match status" value="1"/>
</dbReference>